<evidence type="ECO:0000256" key="3">
    <source>
        <dbReference type="ARBA" id="ARBA00022676"/>
    </source>
</evidence>
<comment type="similarity">
    <text evidence="2">Belongs to the YkuD family.</text>
</comment>
<keyword evidence="7 9" id="KW-0573">Peptidoglycan synthesis</keyword>
<comment type="caution">
    <text evidence="13">The sequence shown here is derived from an EMBL/GenBank/DDBJ whole genome shotgun (WGS) entry which is preliminary data.</text>
</comment>
<dbReference type="UniPathway" id="UPA00219"/>
<proteinExistence type="inferred from homology"/>
<evidence type="ECO:0000256" key="11">
    <source>
        <dbReference type="SAM" id="SignalP"/>
    </source>
</evidence>
<keyword evidence="6 9" id="KW-0133">Cell shape</keyword>
<dbReference type="RefSeq" id="WP_131309852.1">
    <property type="nucleotide sequence ID" value="NZ_SJFN01000016.1"/>
</dbReference>
<keyword evidence="5" id="KW-0378">Hydrolase</keyword>
<keyword evidence="11" id="KW-0732">Signal</keyword>
<dbReference type="Pfam" id="PF03734">
    <property type="entry name" value="YkuD"/>
    <property type="match status" value="1"/>
</dbReference>
<dbReference type="GO" id="GO:0071972">
    <property type="term" value="F:peptidoglycan L,D-transpeptidase activity"/>
    <property type="evidence" value="ECO:0007669"/>
    <property type="project" value="TreeGrafter"/>
</dbReference>
<feature type="signal peptide" evidence="11">
    <location>
        <begin position="1"/>
        <end position="24"/>
    </location>
</feature>
<evidence type="ECO:0000313" key="14">
    <source>
        <dbReference type="Proteomes" id="UP000292781"/>
    </source>
</evidence>
<dbReference type="EMBL" id="SJFN01000016">
    <property type="protein sequence ID" value="TBW37216.1"/>
    <property type="molecule type" value="Genomic_DNA"/>
</dbReference>
<organism evidence="13 14">
    <name type="scientific">Siculibacillus lacustris</name>
    <dbReference type="NCBI Taxonomy" id="1549641"/>
    <lineage>
        <taxon>Bacteria</taxon>
        <taxon>Pseudomonadati</taxon>
        <taxon>Pseudomonadota</taxon>
        <taxon>Alphaproteobacteria</taxon>
        <taxon>Hyphomicrobiales</taxon>
        <taxon>Ancalomicrobiaceae</taxon>
        <taxon>Siculibacillus</taxon>
    </lineage>
</organism>
<feature type="active site" description="Nucleophile" evidence="9">
    <location>
        <position position="227"/>
    </location>
</feature>
<dbReference type="InterPro" id="IPR005490">
    <property type="entry name" value="LD_TPept_cat_dom"/>
</dbReference>
<name>A0A4Q9VNG2_9HYPH</name>
<dbReference type="AlphaFoldDB" id="A0A4Q9VNG2"/>
<feature type="region of interest" description="Disordered" evidence="10">
    <location>
        <begin position="168"/>
        <end position="190"/>
    </location>
</feature>
<evidence type="ECO:0000256" key="6">
    <source>
        <dbReference type="ARBA" id="ARBA00022960"/>
    </source>
</evidence>
<keyword evidence="14" id="KW-1185">Reference proteome</keyword>
<reference evidence="13 14" key="1">
    <citation type="submission" date="2019-02" db="EMBL/GenBank/DDBJ databases">
        <title>Siculibacillus lacustris gen. nov., sp. nov., a new rosette-forming bacterium isolated from a freshwater crater lake (Lake St. Ana, Romania).</title>
        <authorList>
            <person name="Felfoldi T."/>
            <person name="Marton Z."/>
            <person name="Szabo A."/>
            <person name="Mentes A."/>
            <person name="Boka K."/>
            <person name="Marialigeti K."/>
            <person name="Mathe I."/>
            <person name="Koncz M."/>
            <person name="Schumann P."/>
            <person name="Toth E."/>
        </authorList>
    </citation>
    <scope>NUCLEOTIDE SEQUENCE [LARGE SCALE GENOMIC DNA]</scope>
    <source>
        <strain evidence="13 14">SA-279</strain>
    </source>
</reference>
<evidence type="ECO:0000256" key="1">
    <source>
        <dbReference type="ARBA" id="ARBA00004752"/>
    </source>
</evidence>
<accession>A0A4Q9VNG2</accession>
<evidence type="ECO:0000313" key="13">
    <source>
        <dbReference type="EMBL" id="TBW37216.1"/>
    </source>
</evidence>
<gene>
    <name evidence="13" type="ORF">EYW49_12190</name>
</gene>
<dbReference type="FunFam" id="2.40.440.10:FF:000002">
    <property type="entry name" value="L,D-transpeptidase ErfK/SrfK"/>
    <property type="match status" value="1"/>
</dbReference>
<sequence>MLRPLPFSLATLCAAATLAGPVSADDRYVERPPVVLSANAIEPWTAQLRPSYRDVTGPVTFAPFRAGAPAVVHFSAGSAIMPAAPREAPVRQAALAAAPDEHAIEPRLLPTEVDYHGREAPGTVVIDTGERYLYLVEAGGKARRYGVGVGRPGFQWAGVHTVTRKAEWPDWTPPPAMLKRKPDLPRHMDGGPDNPLGARALYLGSTEYRIHGSNEPWTIGKAVSSGCIRMRNEDVTDLYRRVPVGTRVMVL</sequence>
<dbReference type="GO" id="GO:0005576">
    <property type="term" value="C:extracellular region"/>
    <property type="evidence" value="ECO:0007669"/>
    <property type="project" value="TreeGrafter"/>
</dbReference>
<dbReference type="PANTHER" id="PTHR30582:SF24">
    <property type="entry name" value="L,D-TRANSPEPTIDASE ERFK_SRFK-RELATED"/>
    <property type="match status" value="1"/>
</dbReference>
<dbReference type="PROSITE" id="PS52029">
    <property type="entry name" value="LD_TPASE"/>
    <property type="match status" value="1"/>
</dbReference>
<feature type="chain" id="PRO_5020950524" evidence="11">
    <location>
        <begin position="25"/>
        <end position="251"/>
    </location>
</feature>
<dbReference type="PANTHER" id="PTHR30582">
    <property type="entry name" value="L,D-TRANSPEPTIDASE"/>
    <property type="match status" value="1"/>
</dbReference>
<keyword evidence="4" id="KW-0808">Transferase</keyword>
<comment type="pathway">
    <text evidence="1 9">Cell wall biogenesis; peptidoglycan biosynthesis.</text>
</comment>
<evidence type="ECO:0000256" key="2">
    <source>
        <dbReference type="ARBA" id="ARBA00005992"/>
    </source>
</evidence>
<dbReference type="CDD" id="cd16913">
    <property type="entry name" value="YkuD_like"/>
    <property type="match status" value="1"/>
</dbReference>
<dbReference type="GO" id="GO:0008360">
    <property type="term" value="P:regulation of cell shape"/>
    <property type="evidence" value="ECO:0007669"/>
    <property type="project" value="UniProtKB-UniRule"/>
</dbReference>
<dbReference type="GO" id="GO:0071555">
    <property type="term" value="P:cell wall organization"/>
    <property type="evidence" value="ECO:0007669"/>
    <property type="project" value="UniProtKB-UniRule"/>
</dbReference>
<keyword evidence="8 9" id="KW-0961">Cell wall biogenesis/degradation</keyword>
<dbReference type="GO" id="GO:0016757">
    <property type="term" value="F:glycosyltransferase activity"/>
    <property type="evidence" value="ECO:0007669"/>
    <property type="project" value="UniProtKB-KW"/>
</dbReference>
<evidence type="ECO:0000256" key="5">
    <source>
        <dbReference type="ARBA" id="ARBA00022801"/>
    </source>
</evidence>
<evidence type="ECO:0000256" key="8">
    <source>
        <dbReference type="ARBA" id="ARBA00023316"/>
    </source>
</evidence>
<feature type="active site" description="Proton donor/acceptor" evidence="9">
    <location>
        <position position="211"/>
    </location>
</feature>
<protein>
    <submittedName>
        <fullName evidence="13">L,D-transpeptidase</fullName>
    </submittedName>
</protein>
<evidence type="ECO:0000256" key="7">
    <source>
        <dbReference type="ARBA" id="ARBA00022984"/>
    </source>
</evidence>
<evidence type="ECO:0000259" key="12">
    <source>
        <dbReference type="PROSITE" id="PS52029"/>
    </source>
</evidence>
<evidence type="ECO:0000256" key="9">
    <source>
        <dbReference type="PROSITE-ProRule" id="PRU01373"/>
    </source>
</evidence>
<evidence type="ECO:0000256" key="4">
    <source>
        <dbReference type="ARBA" id="ARBA00022679"/>
    </source>
</evidence>
<feature type="domain" description="L,D-TPase catalytic" evidence="12">
    <location>
        <begin position="122"/>
        <end position="251"/>
    </location>
</feature>
<feature type="compositionally biased region" description="Basic and acidic residues" evidence="10">
    <location>
        <begin position="180"/>
        <end position="190"/>
    </location>
</feature>
<dbReference type="SUPFAM" id="SSF141523">
    <property type="entry name" value="L,D-transpeptidase catalytic domain-like"/>
    <property type="match status" value="1"/>
</dbReference>
<dbReference type="Proteomes" id="UP000292781">
    <property type="component" value="Unassembled WGS sequence"/>
</dbReference>
<evidence type="ECO:0000256" key="10">
    <source>
        <dbReference type="SAM" id="MobiDB-lite"/>
    </source>
</evidence>
<dbReference type="InterPro" id="IPR050979">
    <property type="entry name" value="LD-transpeptidase"/>
</dbReference>
<dbReference type="InterPro" id="IPR038063">
    <property type="entry name" value="Transpep_catalytic_dom"/>
</dbReference>
<dbReference type="Gene3D" id="2.40.440.10">
    <property type="entry name" value="L,D-transpeptidase catalytic domain-like"/>
    <property type="match status" value="1"/>
</dbReference>
<dbReference type="GO" id="GO:0018104">
    <property type="term" value="P:peptidoglycan-protein cross-linking"/>
    <property type="evidence" value="ECO:0007669"/>
    <property type="project" value="TreeGrafter"/>
</dbReference>
<keyword evidence="3" id="KW-0328">Glycosyltransferase</keyword>
<dbReference type="OrthoDB" id="9787225at2"/>